<dbReference type="Gene3D" id="2.40.30.170">
    <property type="match status" value="1"/>
</dbReference>
<comment type="similarity">
    <text evidence="2">Belongs to the membrane fusion protein (MFP) (TC 8.A.1) family.</text>
</comment>
<accession>A0A2H9T9H7</accession>
<dbReference type="InterPro" id="IPR010129">
    <property type="entry name" value="T1SS_HlyD"/>
</dbReference>
<evidence type="ECO:0000256" key="3">
    <source>
        <dbReference type="ARBA" id="ARBA00022448"/>
    </source>
</evidence>
<evidence type="ECO:0000256" key="5">
    <source>
        <dbReference type="ARBA" id="ARBA00022519"/>
    </source>
</evidence>
<keyword evidence="7 10" id="KW-1133">Transmembrane helix</keyword>
<protein>
    <submittedName>
        <fullName evidence="12">Hemolysin secretion protein D, chromosomal</fullName>
    </submittedName>
</protein>
<evidence type="ECO:0000313" key="12">
    <source>
        <dbReference type="EMBL" id="PJE79915.1"/>
    </source>
</evidence>
<proteinExistence type="inferred from homology"/>
<comment type="subcellular location">
    <subcellularLocation>
        <location evidence="1">Cell inner membrane</location>
        <topology evidence="1">Single-pass membrane protein</topology>
    </subcellularLocation>
</comment>
<keyword evidence="6 10" id="KW-0812">Transmembrane</keyword>
<dbReference type="InterPro" id="IPR001024">
    <property type="entry name" value="PLAT/LH2_dom"/>
</dbReference>
<dbReference type="InterPro" id="IPR058982">
    <property type="entry name" value="Beta-barrel_AprE"/>
</dbReference>
<evidence type="ECO:0000256" key="1">
    <source>
        <dbReference type="ARBA" id="ARBA00004377"/>
    </source>
</evidence>
<dbReference type="InterPro" id="IPR058781">
    <property type="entry name" value="HH_AprE-like"/>
</dbReference>
<dbReference type="EMBL" id="NSIT01000041">
    <property type="protein sequence ID" value="PJE79915.1"/>
    <property type="molecule type" value="Genomic_DNA"/>
</dbReference>
<reference evidence="12" key="1">
    <citation type="journal article" date="2017" name="Appl. Environ. Microbiol.">
        <title>Molecular characterization of an Endozoicomonas-like organism causing infection in king scallop Pecten maximus L.</title>
        <authorList>
            <person name="Cano I."/>
            <person name="van Aerle R."/>
            <person name="Ross S."/>
            <person name="Verner-Jeffreys D.W."/>
            <person name="Paley R.K."/>
            <person name="Rimmer G."/>
            <person name="Ryder D."/>
            <person name="Hooper P."/>
            <person name="Stone D."/>
            <person name="Feist S.W."/>
        </authorList>
    </citation>
    <scope>NUCLEOTIDE SEQUENCE</scope>
</reference>
<evidence type="ECO:0000256" key="6">
    <source>
        <dbReference type="ARBA" id="ARBA00022692"/>
    </source>
</evidence>
<dbReference type="PROSITE" id="PS50095">
    <property type="entry name" value="PLAT"/>
    <property type="match status" value="1"/>
</dbReference>
<dbReference type="AlphaFoldDB" id="A0A2H9T9H7"/>
<evidence type="ECO:0000259" key="11">
    <source>
        <dbReference type="PROSITE" id="PS50095"/>
    </source>
</evidence>
<feature type="transmembrane region" description="Helical" evidence="10">
    <location>
        <begin position="21"/>
        <end position="43"/>
    </location>
</feature>
<dbReference type="GO" id="GO:0015031">
    <property type="term" value="P:protein transport"/>
    <property type="evidence" value="ECO:0007669"/>
    <property type="project" value="InterPro"/>
</dbReference>
<dbReference type="NCBIfam" id="TIGR01843">
    <property type="entry name" value="type_I_hlyD"/>
    <property type="match status" value="1"/>
</dbReference>
<evidence type="ECO:0000256" key="9">
    <source>
        <dbReference type="SAM" id="Coils"/>
    </source>
</evidence>
<evidence type="ECO:0000256" key="2">
    <source>
        <dbReference type="ARBA" id="ARBA00009477"/>
    </source>
</evidence>
<dbReference type="InterPro" id="IPR050739">
    <property type="entry name" value="MFP"/>
</dbReference>
<keyword evidence="5" id="KW-0997">Cell inner membrane</keyword>
<dbReference type="Pfam" id="PF25994">
    <property type="entry name" value="HH_AprE"/>
    <property type="match status" value="1"/>
</dbReference>
<dbReference type="PRINTS" id="PR01490">
    <property type="entry name" value="RTXTOXIND"/>
</dbReference>
<comment type="caution">
    <text evidence="12">The sequence shown here is derived from an EMBL/GenBank/DDBJ whole genome shotgun (WGS) entry which is preliminary data.</text>
</comment>
<gene>
    <name evidence="12" type="primary">hlyD_1</name>
    <name evidence="12" type="ORF">CI610_01084</name>
</gene>
<keyword evidence="3" id="KW-0813">Transport</keyword>
<keyword evidence="4" id="KW-1003">Cell membrane</keyword>
<dbReference type="GO" id="GO:0005886">
    <property type="term" value="C:plasma membrane"/>
    <property type="evidence" value="ECO:0007669"/>
    <property type="project" value="UniProtKB-SubCell"/>
</dbReference>
<keyword evidence="9" id="KW-0175">Coiled coil</keyword>
<evidence type="ECO:0000256" key="7">
    <source>
        <dbReference type="ARBA" id="ARBA00022989"/>
    </source>
</evidence>
<dbReference type="Pfam" id="PF26002">
    <property type="entry name" value="Beta-barrel_AprE"/>
    <property type="match status" value="1"/>
</dbReference>
<dbReference type="PANTHER" id="PTHR30386">
    <property type="entry name" value="MEMBRANE FUSION SUBUNIT OF EMRAB-TOLC MULTIDRUG EFFLUX PUMP"/>
    <property type="match status" value="1"/>
</dbReference>
<feature type="coiled-coil region" evidence="9">
    <location>
        <begin position="102"/>
        <end position="129"/>
    </location>
</feature>
<keyword evidence="8 10" id="KW-0472">Membrane</keyword>
<evidence type="ECO:0000256" key="4">
    <source>
        <dbReference type="ARBA" id="ARBA00022475"/>
    </source>
</evidence>
<evidence type="ECO:0000256" key="8">
    <source>
        <dbReference type="ARBA" id="ARBA00023136"/>
    </source>
</evidence>
<sequence length="455" mass="51842">MKKFYRHIIDAQVNALHPEFSVARFILFLIIGMSLLLIIIIALTNIDEITVGEGKIIPSTTIQIIQSLDGGAIKNICIHEGDTVKSGTVLLQIEDTRSQSLFRSKHREIEGLTAEIVRLETEIHSINISSKKHPIEVKITPQEILWPTSFHNTHHLQIIRNQSETYHGHMQQLQHQITSMQQQIDQKKLELIDIQEKKKFSLTSMKYLEKEINIKSPLVNEGIFPSLDLLQLQRRLSDHKSDINSMELTVSRLLSVLDEQHSKKIMLAQSFLNETWNNLCIIKERQAQLKEEITAVADRVNKTQIRAPVTGTVKKLHFTTIGAVIMPGENLLEMVPQDDSLLIEAKISPSDIAFLHTDQPANIRLSAYDYTRYGAIKGFIEYISADTIEDNRNNIYYIIRVRTTQQIPVSPSHFKISKIIPGMRATVEIITGQRTILSYLTQPVLLSLHNSMGEK</sequence>
<organism evidence="12">
    <name type="scientific">invertebrate metagenome</name>
    <dbReference type="NCBI Taxonomy" id="1711999"/>
    <lineage>
        <taxon>unclassified sequences</taxon>
        <taxon>metagenomes</taxon>
        <taxon>organismal metagenomes</taxon>
    </lineage>
</organism>
<dbReference type="PANTHER" id="PTHR30386:SF26">
    <property type="entry name" value="TRANSPORT PROTEIN COMB"/>
    <property type="match status" value="1"/>
</dbReference>
<evidence type="ECO:0000256" key="10">
    <source>
        <dbReference type="SAM" id="Phobius"/>
    </source>
</evidence>
<feature type="coiled-coil region" evidence="9">
    <location>
        <begin position="170"/>
        <end position="197"/>
    </location>
</feature>
<name>A0A2H9T9H7_9ZZZZ</name>
<feature type="domain" description="PLAT" evidence="11">
    <location>
        <begin position="423"/>
        <end position="455"/>
    </location>
</feature>